<keyword evidence="5" id="KW-1185">Reference proteome</keyword>
<protein>
    <recommendedName>
        <fullName evidence="6">Damage-inducible protein DinB</fullName>
    </recommendedName>
</protein>
<name>A0A1X1VYY9_MYCGO</name>
<organism evidence="4 5">
    <name type="scientific">Mycobacterium gordonae</name>
    <dbReference type="NCBI Taxonomy" id="1778"/>
    <lineage>
        <taxon>Bacteria</taxon>
        <taxon>Bacillati</taxon>
        <taxon>Actinomycetota</taxon>
        <taxon>Actinomycetes</taxon>
        <taxon>Mycobacteriales</taxon>
        <taxon>Mycobacteriaceae</taxon>
        <taxon>Mycobacterium</taxon>
    </lineage>
</organism>
<feature type="binding site" evidence="3">
    <location>
        <position position="47"/>
    </location>
    <ligand>
        <name>a divalent metal cation</name>
        <dbReference type="ChEBI" id="CHEBI:60240"/>
    </ligand>
</feature>
<gene>
    <name evidence="4" type="ORF">AWC08_33585</name>
</gene>
<feature type="binding site" evidence="3">
    <location>
        <position position="127"/>
    </location>
    <ligand>
        <name>a divalent metal cation</name>
        <dbReference type="ChEBI" id="CHEBI:60240"/>
    </ligand>
</feature>
<accession>A0A1X1VYY9</accession>
<dbReference type="AlphaFoldDB" id="A0A1X1VYY9"/>
<evidence type="ECO:0000256" key="3">
    <source>
        <dbReference type="PIRSR" id="PIRSR607837-1"/>
    </source>
</evidence>
<keyword evidence="2 3" id="KW-0479">Metal-binding</keyword>
<evidence type="ECO:0000313" key="5">
    <source>
        <dbReference type="Proteomes" id="UP000193928"/>
    </source>
</evidence>
<evidence type="ECO:0000256" key="2">
    <source>
        <dbReference type="ARBA" id="ARBA00022723"/>
    </source>
</evidence>
<evidence type="ECO:0008006" key="6">
    <source>
        <dbReference type="Google" id="ProtNLM"/>
    </source>
</evidence>
<dbReference type="InterPro" id="IPR034660">
    <property type="entry name" value="DinB/YfiT-like"/>
</dbReference>
<dbReference type="SUPFAM" id="SSF109854">
    <property type="entry name" value="DinB/YfiT-like putative metalloenzymes"/>
    <property type="match status" value="1"/>
</dbReference>
<comment type="caution">
    <text evidence="4">The sequence shown here is derived from an EMBL/GenBank/DDBJ whole genome shotgun (WGS) entry which is preliminary data.</text>
</comment>
<evidence type="ECO:0000256" key="1">
    <source>
        <dbReference type="ARBA" id="ARBA00008635"/>
    </source>
</evidence>
<comment type="similarity">
    <text evidence="1">Belongs to the DinB family.</text>
</comment>
<dbReference type="GO" id="GO:0046872">
    <property type="term" value="F:metal ion binding"/>
    <property type="evidence" value="ECO:0007669"/>
    <property type="project" value="UniProtKB-KW"/>
</dbReference>
<evidence type="ECO:0000313" key="4">
    <source>
        <dbReference type="EMBL" id="ORV75533.1"/>
    </source>
</evidence>
<dbReference type="Proteomes" id="UP000193928">
    <property type="component" value="Unassembled WGS sequence"/>
</dbReference>
<dbReference type="EMBL" id="LQOY01000174">
    <property type="protein sequence ID" value="ORV75533.1"/>
    <property type="molecule type" value="Genomic_DNA"/>
</dbReference>
<feature type="binding site" evidence="3">
    <location>
        <position position="131"/>
    </location>
    <ligand>
        <name>a divalent metal cation</name>
        <dbReference type="ChEBI" id="CHEBI:60240"/>
    </ligand>
</feature>
<sequence>MQPLEIMFEHHLWATQFLIQHCKTLTAEQLEYSTPGTYGAIIPTITHLIAEDQRLLERLTGESAATSVTEEGAFRLEELEAVWEGEARRWREVIARVNELSVTLPARGKWPEVPHAEGLVLLEAIQHGNDHRTHVCSVLGANGLDVPFLCGWMFWRSTGRVGIVEQPAVNA</sequence>
<dbReference type="Gene3D" id="1.20.120.450">
    <property type="entry name" value="dinb family like domain"/>
    <property type="match status" value="1"/>
</dbReference>
<dbReference type="InterPro" id="IPR007837">
    <property type="entry name" value="DinB"/>
</dbReference>
<reference evidence="4 5" key="1">
    <citation type="submission" date="2016-01" db="EMBL/GenBank/DDBJ databases">
        <title>The new phylogeny of the genus Mycobacterium.</title>
        <authorList>
            <person name="Tarcisio F."/>
            <person name="Conor M."/>
            <person name="Antonella G."/>
            <person name="Elisabetta G."/>
            <person name="Giulia F.S."/>
            <person name="Sara T."/>
            <person name="Anna F."/>
            <person name="Clotilde B."/>
            <person name="Roberto B."/>
            <person name="Veronica D.S."/>
            <person name="Fabio R."/>
            <person name="Monica P."/>
            <person name="Olivier J."/>
            <person name="Enrico T."/>
            <person name="Nicola S."/>
        </authorList>
    </citation>
    <scope>NUCLEOTIDE SEQUENCE [LARGE SCALE GENOMIC DNA]</scope>
    <source>
        <strain evidence="4 5">DSM 44160</strain>
    </source>
</reference>
<proteinExistence type="inferred from homology"/>
<dbReference type="Pfam" id="PF05163">
    <property type="entry name" value="DinB"/>
    <property type="match status" value="1"/>
</dbReference>